<dbReference type="Gene3D" id="3.30.420.10">
    <property type="entry name" value="Ribonuclease H-like superfamily/Ribonuclease H"/>
    <property type="match status" value="1"/>
</dbReference>
<evidence type="ECO:0000313" key="4">
    <source>
        <dbReference type="Proteomes" id="UP000663829"/>
    </source>
</evidence>
<reference evidence="2" key="1">
    <citation type="submission" date="2021-02" db="EMBL/GenBank/DDBJ databases">
        <authorList>
            <person name="Nowell W R."/>
        </authorList>
    </citation>
    <scope>NUCLEOTIDE SEQUENCE</scope>
</reference>
<evidence type="ECO:0000313" key="2">
    <source>
        <dbReference type="EMBL" id="CAF1509689.1"/>
    </source>
</evidence>
<dbReference type="Gene3D" id="1.10.10.10">
    <property type="entry name" value="Winged helix-like DNA-binding domain superfamily/Winged helix DNA-binding domain"/>
    <property type="match status" value="1"/>
</dbReference>
<dbReference type="InterPro" id="IPR006594">
    <property type="entry name" value="LisH"/>
</dbReference>
<keyword evidence="4" id="KW-1185">Reference proteome</keyword>
<dbReference type="PANTHER" id="PTHR46068">
    <property type="entry name" value="PROTEIN CBG27172"/>
    <property type="match status" value="1"/>
</dbReference>
<dbReference type="PANTHER" id="PTHR46068:SF1">
    <property type="entry name" value="TRANSPOSASE IS30-LIKE HTH DOMAIN-CONTAINING PROTEIN"/>
    <property type="match status" value="1"/>
</dbReference>
<gene>
    <name evidence="2" type="ORF">GPM918_LOCUS37054</name>
    <name evidence="3" type="ORF">SRO942_LOCUS37813</name>
</gene>
<dbReference type="EMBL" id="CAJNOQ010023057">
    <property type="protein sequence ID" value="CAF1509689.1"/>
    <property type="molecule type" value="Genomic_DNA"/>
</dbReference>
<evidence type="ECO:0000259" key="1">
    <source>
        <dbReference type="Pfam" id="PF08279"/>
    </source>
</evidence>
<dbReference type="AlphaFoldDB" id="A0A815TRP6"/>
<dbReference type="GO" id="GO:0003676">
    <property type="term" value="F:nucleic acid binding"/>
    <property type="evidence" value="ECO:0007669"/>
    <property type="project" value="InterPro"/>
</dbReference>
<accession>A0A815TRP6</accession>
<dbReference type="EMBL" id="CAJOBC010088596">
    <property type="protein sequence ID" value="CAF4370573.1"/>
    <property type="molecule type" value="Genomic_DNA"/>
</dbReference>
<dbReference type="InterPro" id="IPR036397">
    <property type="entry name" value="RNaseH_sf"/>
</dbReference>
<dbReference type="OrthoDB" id="5866953at2759"/>
<organism evidence="2 4">
    <name type="scientific">Didymodactylos carnosus</name>
    <dbReference type="NCBI Taxonomy" id="1234261"/>
    <lineage>
        <taxon>Eukaryota</taxon>
        <taxon>Metazoa</taxon>
        <taxon>Spiralia</taxon>
        <taxon>Gnathifera</taxon>
        <taxon>Rotifera</taxon>
        <taxon>Eurotatoria</taxon>
        <taxon>Bdelloidea</taxon>
        <taxon>Philodinida</taxon>
        <taxon>Philodinidae</taxon>
        <taxon>Didymodactylos</taxon>
    </lineage>
</organism>
<feature type="domain" description="Helix-turn-helix type 11" evidence="1">
    <location>
        <begin position="28"/>
        <end position="61"/>
    </location>
</feature>
<protein>
    <recommendedName>
        <fullName evidence="1">Helix-turn-helix type 11 domain-containing protein</fullName>
    </recommendedName>
</protein>
<name>A0A815TRP6_9BILA</name>
<dbReference type="InterPro" id="IPR013196">
    <property type="entry name" value="HTH_11"/>
</dbReference>
<sequence>MCREFGELSLKSPSVPKRTKRTKRLVQQVKQHLLRNKKKKSARKLAKSLNVSRTTIRRVIRDDLGLKSYVKRVASKLTDTQKQKRFSFGIWARKNVRKSLVRKILFLDEKRFDIDDVYDRQNDRIYAPNREQADENGGIFRKTKFPQGVMVWLGVCYDGVTCPVIIENGTINHQKYIDKILPITLEDGQKLMGNEFTFQEDGAPAHKDHHTQTWCKDHFWDFWPKSRWPPNSPDLNPLDYSIWHELCEQMN</sequence>
<dbReference type="Pfam" id="PF08279">
    <property type="entry name" value="HTH_11"/>
    <property type="match status" value="1"/>
</dbReference>
<evidence type="ECO:0000313" key="3">
    <source>
        <dbReference type="EMBL" id="CAF4370573.1"/>
    </source>
</evidence>
<comment type="caution">
    <text evidence="2">The sequence shown here is derived from an EMBL/GenBank/DDBJ whole genome shotgun (WGS) entry which is preliminary data.</text>
</comment>
<dbReference type="Proteomes" id="UP000681722">
    <property type="component" value="Unassembled WGS sequence"/>
</dbReference>
<dbReference type="PROSITE" id="PS50896">
    <property type="entry name" value="LISH"/>
    <property type="match status" value="1"/>
</dbReference>
<dbReference type="InterPro" id="IPR036388">
    <property type="entry name" value="WH-like_DNA-bd_sf"/>
</dbReference>
<proteinExistence type="predicted"/>
<dbReference type="Proteomes" id="UP000663829">
    <property type="component" value="Unassembled WGS sequence"/>
</dbReference>